<gene>
    <name evidence="2" type="primary">Mo02028</name>
    <name evidence="2" type="ORF">E5Q_02028</name>
</gene>
<evidence type="ECO:0000313" key="3">
    <source>
        <dbReference type="Proteomes" id="UP000009131"/>
    </source>
</evidence>
<reference evidence="2 3" key="1">
    <citation type="journal article" date="2011" name="J. Gen. Appl. Microbiol.">
        <title>Draft genome sequencing of the enigmatic basidiomycete Mixia osmundae.</title>
        <authorList>
            <person name="Nishida H."/>
            <person name="Nagatsuka Y."/>
            <person name="Sugiyama J."/>
        </authorList>
    </citation>
    <scope>NUCLEOTIDE SEQUENCE [LARGE SCALE GENOMIC DNA]</scope>
    <source>
        <strain evidence="3">CBS 9802 / IAM 14324 / JCM 22182 / KY 12970</strain>
    </source>
</reference>
<evidence type="ECO:0000256" key="1">
    <source>
        <dbReference type="SAM" id="SignalP"/>
    </source>
</evidence>
<accession>G7DXR4</accession>
<proteinExistence type="predicted"/>
<name>G7DXR4_MIXOS</name>
<protein>
    <submittedName>
        <fullName evidence="2">Uncharacterized protein</fullName>
    </submittedName>
</protein>
<dbReference type="Proteomes" id="UP000009131">
    <property type="component" value="Unassembled WGS sequence"/>
</dbReference>
<reference evidence="2 3" key="2">
    <citation type="journal article" date="2012" name="Open Biol.">
        <title>Characteristics of nucleosomes and linker DNA regions on the genome of the basidiomycete Mixia osmundae revealed by mono- and dinucleosome mapping.</title>
        <authorList>
            <person name="Nishida H."/>
            <person name="Kondo S."/>
            <person name="Matsumoto T."/>
            <person name="Suzuki Y."/>
            <person name="Yoshikawa H."/>
            <person name="Taylor T.D."/>
            <person name="Sugiyama J."/>
        </authorList>
    </citation>
    <scope>NUCLEOTIDE SEQUENCE [LARGE SCALE GENOMIC DNA]</scope>
    <source>
        <strain evidence="3">CBS 9802 / IAM 14324 / JCM 22182 / KY 12970</strain>
    </source>
</reference>
<keyword evidence="3" id="KW-1185">Reference proteome</keyword>
<dbReference type="EMBL" id="BABT02000061">
    <property type="protein sequence ID" value="GAA95374.1"/>
    <property type="molecule type" value="Genomic_DNA"/>
</dbReference>
<comment type="caution">
    <text evidence="2">The sequence shown here is derived from an EMBL/GenBank/DDBJ whole genome shotgun (WGS) entry which is preliminary data.</text>
</comment>
<dbReference type="AlphaFoldDB" id="G7DXR4"/>
<evidence type="ECO:0000313" key="2">
    <source>
        <dbReference type="EMBL" id="GAA95374.1"/>
    </source>
</evidence>
<dbReference type="InParanoid" id="G7DXR4"/>
<feature type="signal peptide" evidence="1">
    <location>
        <begin position="1"/>
        <end position="21"/>
    </location>
</feature>
<feature type="chain" id="PRO_5003492471" evidence="1">
    <location>
        <begin position="22"/>
        <end position="105"/>
    </location>
</feature>
<organism evidence="2 3">
    <name type="scientific">Mixia osmundae (strain CBS 9802 / IAM 14324 / JCM 22182 / KY 12970)</name>
    <dbReference type="NCBI Taxonomy" id="764103"/>
    <lineage>
        <taxon>Eukaryota</taxon>
        <taxon>Fungi</taxon>
        <taxon>Dikarya</taxon>
        <taxon>Basidiomycota</taxon>
        <taxon>Pucciniomycotina</taxon>
        <taxon>Mixiomycetes</taxon>
        <taxon>Mixiales</taxon>
        <taxon>Mixiaceae</taxon>
        <taxon>Mixia</taxon>
    </lineage>
</organism>
<dbReference type="HOGENOM" id="CLU_2237236_0_0_1"/>
<keyword evidence="1" id="KW-0732">Signal</keyword>
<sequence>MFSPVRTLLFLGLFLARHGSAQLEMPHGEDSQQYVVKSTLGFILVRPKGEDNIVTTFFLEENVTLKGSTRDYEPDQQGIALRAERELTQGTPDLRKCCRIVFFAG</sequence>